<protein>
    <submittedName>
        <fullName evidence="2">Uncharacterized protein</fullName>
    </submittedName>
</protein>
<dbReference type="RefSeq" id="XP_060324320.1">
    <property type="nucleotide sequence ID" value="XM_060479849.1"/>
</dbReference>
<feature type="region of interest" description="Disordered" evidence="1">
    <location>
        <begin position="1127"/>
        <end position="1213"/>
    </location>
</feature>
<dbReference type="InterPro" id="IPR041078">
    <property type="entry name" value="Plavaka"/>
</dbReference>
<feature type="compositionally biased region" description="Acidic residues" evidence="1">
    <location>
        <begin position="1196"/>
        <end position="1206"/>
    </location>
</feature>
<accession>A0AA39MQ39</accession>
<evidence type="ECO:0000313" key="3">
    <source>
        <dbReference type="Proteomes" id="UP001175211"/>
    </source>
</evidence>
<keyword evidence="3" id="KW-1185">Reference proteome</keyword>
<sequence>MVPISAGTRLQAIRERLSPKRHRIDLSRDNAPIHEIDATMNETARTLPHTPTAGPSSYAAIPDEDEQVASPPPIPVISEGRPKRNIILPKHLHDLLPSKPTGFRLFASLEQKPPLPPAMPQPSPSRSPSPSASPPPEPVYLETAPNEMGLYRCYKEWPTVDPTMGGGLDEVSDASTFTSHADRLANAPESSTDPFYPFPNATIFRLFSWFYQSTSKSLSDVTSLVRTVLRAPDFDPEHLTDNFDAAKEIKVLDTIGEQQNCLPFSLSDGWHETSVTIKLPQTGVEHISEESAPEFEVTGVYHRNLLDVIVSTFQSTAFLDFHLKGFKEMWDPGNDDQPERVYGEVYSSDIFLEMEDEVHLTPDPNGLETVIVPCMLYSDSTHLTNFRTAALWPIYLLFGLLSKYVWARPTSGASHHIVYMPTIPDKIQDAYLKYFGRCASPAILTFLKRELVHAIWAKLLSPEFMDAYINGVVIFYADNIYRHVYPRFFLYSADYPEKVLLASIKSMAEFLCPRCLVTKETASEMGTINDMKRHVKKARVDTTQWQSWIEKVHSWIYEDGNVVDGKAVSDVLNRQSLSPTRNAFSSVFISLFNFYQMFVIDPLHEIELGTWKALFIHLLRVMFYGGDIIQELNRRFRMMPTFGRGTIRRFKNNVSDLKNFAARDFEDILQCAMPCFEGLFPPKLDRLVLDLLFLFACWHANAKLRMHTESSLRVFECLTWLFGSFMRKFKREVDEIDTCEIPKEREARAQRDINNMKKKGNSTSKGKISTAKLQKRFNLSTYKYHAMGDYPGMIRAFGTTDSYSTQLGELEHRRVKRFYGRTNKNKTFAKQISHHDQKHRSRPMPARDGSEVLPYTDPSHHHHISPSTSSKIYLAPWLHENGSDIACNGFIRKLKDHLLSRILNSNDEFTDLHRQNLIIVDNRLYSHQILRINYTTYDARRNQDSINPHTHSDIMALSPSTQTDLDSDNNSHPYLYARVIGIFHAMVRHVGLQSIDRTAKNLQFLWVRWYAFDRSIPSGFRAKRLPCIGFLPGDDPQAFGFVDPNDVLRASHIMPAYVYGQTSDILPPSICRRFNENDMDWACYYVDIFADRDMFMRYCGNGIGHSNTREYTRRLWEELLDALGITTSENTSEVAESDAEQEEDDAEPGANTSELGHAPADLADSDTSDAEIDGSIEDEDSDSSWHSDDYVKLNEPEEDDEFDDDGLFGYSAL</sequence>
<feature type="region of interest" description="Disordered" evidence="1">
    <location>
        <begin position="111"/>
        <end position="142"/>
    </location>
</feature>
<name>A0AA39MQ39_ARMTA</name>
<gene>
    <name evidence="2" type="ORF">EV420DRAFT_1727180</name>
</gene>
<proteinExistence type="predicted"/>
<dbReference type="Proteomes" id="UP001175211">
    <property type="component" value="Unassembled WGS sequence"/>
</dbReference>
<dbReference type="GeneID" id="85363397"/>
<dbReference type="AlphaFoldDB" id="A0AA39MQ39"/>
<feature type="compositionally biased region" description="Basic and acidic residues" evidence="1">
    <location>
        <begin position="1183"/>
        <end position="1195"/>
    </location>
</feature>
<dbReference type="Pfam" id="PF18759">
    <property type="entry name" value="Plavaka"/>
    <property type="match status" value="1"/>
</dbReference>
<evidence type="ECO:0000313" key="2">
    <source>
        <dbReference type="EMBL" id="KAK0442502.1"/>
    </source>
</evidence>
<feature type="compositionally biased region" description="Acidic residues" evidence="1">
    <location>
        <begin position="1163"/>
        <end position="1182"/>
    </location>
</feature>
<reference evidence="2" key="1">
    <citation type="submission" date="2023-06" db="EMBL/GenBank/DDBJ databases">
        <authorList>
            <consortium name="Lawrence Berkeley National Laboratory"/>
            <person name="Ahrendt S."/>
            <person name="Sahu N."/>
            <person name="Indic B."/>
            <person name="Wong-Bajracharya J."/>
            <person name="Merenyi Z."/>
            <person name="Ke H.-M."/>
            <person name="Monk M."/>
            <person name="Kocsube S."/>
            <person name="Drula E."/>
            <person name="Lipzen A."/>
            <person name="Balint B."/>
            <person name="Henrissat B."/>
            <person name="Andreopoulos B."/>
            <person name="Martin F.M."/>
            <person name="Harder C.B."/>
            <person name="Rigling D."/>
            <person name="Ford K.L."/>
            <person name="Foster G.D."/>
            <person name="Pangilinan J."/>
            <person name="Papanicolaou A."/>
            <person name="Barry K."/>
            <person name="LaButti K."/>
            <person name="Viragh M."/>
            <person name="Koriabine M."/>
            <person name="Yan M."/>
            <person name="Riley R."/>
            <person name="Champramary S."/>
            <person name="Plett K.L."/>
            <person name="Tsai I.J."/>
            <person name="Slot J."/>
            <person name="Sipos G."/>
            <person name="Plett J."/>
            <person name="Nagy L.G."/>
            <person name="Grigoriev I.V."/>
        </authorList>
    </citation>
    <scope>NUCLEOTIDE SEQUENCE</scope>
    <source>
        <strain evidence="2">CCBAS 213</strain>
    </source>
</reference>
<dbReference type="EMBL" id="JAUEPS010000064">
    <property type="protein sequence ID" value="KAK0442502.1"/>
    <property type="molecule type" value="Genomic_DNA"/>
</dbReference>
<evidence type="ECO:0000256" key="1">
    <source>
        <dbReference type="SAM" id="MobiDB-lite"/>
    </source>
</evidence>
<feature type="compositionally biased region" description="Acidic residues" evidence="1">
    <location>
        <begin position="1135"/>
        <end position="1147"/>
    </location>
</feature>
<comment type="caution">
    <text evidence="2">The sequence shown here is derived from an EMBL/GenBank/DDBJ whole genome shotgun (WGS) entry which is preliminary data.</text>
</comment>
<feature type="compositionally biased region" description="Pro residues" evidence="1">
    <location>
        <begin position="113"/>
        <end position="138"/>
    </location>
</feature>
<feature type="region of interest" description="Disordered" evidence="1">
    <location>
        <begin position="45"/>
        <end position="80"/>
    </location>
</feature>
<organism evidence="2 3">
    <name type="scientific">Armillaria tabescens</name>
    <name type="common">Ringless honey mushroom</name>
    <name type="synonym">Agaricus tabescens</name>
    <dbReference type="NCBI Taxonomy" id="1929756"/>
    <lineage>
        <taxon>Eukaryota</taxon>
        <taxon>Fungi</taxon>
        <taxon>Dikarya</taxon>
        <taxon>Basidiomycota</taxon>
        <taxon>Agaricomycotina</taxon>
        <taxon>Agaricomycetes</taxon>
        <taxon>Agaricomycetidae</taxon>
        <taxon>Agaricales</taxon>
        <taxon>Marasmiineae</taxon>
        <taxon>Physalacriaceae</taxon>
        <taxon>Desarmillaria</taxon>
    </lineage>
</organism>